<evidence type="ECO:0000256" key="2">
    <source>
        <dbReference type="ARBA" id="ARBA00004906"/>
    </source>
</evidence>
<evidence type="ECO:0000256" key="3">
    <source>
        <dbReference type="ARBA" id="ARBA00012483"/>
    </source>
</evidence>
<accession>A0A2U1KLV0</accession>
<dbReference type="InterPro" id="IPR017907">
    <property type="entry name" value="Znf_RING_CS"/>
</dbReference>
<feature type="domain" description="RING-type" evidence="13">
    <location>
        <begin position="230"/>
        <end position="280"/>
    </location>
</feature>
<evidence type="ECO:0000256" key="8">
    <source>
        <dbReference type="ARBA" id="ARBA00022786"/>
    </source>
</evidence>
<dbReference type="Gene3D" id="3.30.40.10">
    <property type="entry name" value="Zinc/RING finger domain, C3HC4 (zinc finger)"/>
    <property type="match status" value="1"/>
</dbReference>
<evidence type="ECO:0000256" key="5">
    <source>
        <dbReference type="ARBA" id="ARBA00022723"/>
    </source>
</evidence>
<dbReference type="Pfam" id="PF12796">
    <property type="entry name" value="Ank_2"/>
    <property type="match status" value="1"/>
</dbReference>
<dbReference type="EMBL" id="PKPP01016400">
    <property type="protein sequence ID" value="PWA37756.1"/>
    <property type="molecule type" value="Genomic_DNA"/>
</dbReference>
<evidence type="ECO:0000313" key="15">
    <source>
        <dbReference type="Proteomes" id="UP000245207"/>
    </source>
</evidence>
<dbReference type="SMART" id="SM00248">
    <property type="entry name" value="ANK"/>
    <property type="match status" value="4"/>
</dbReference>
<keyword evidence="9" id="KW-0862">Zinc</keyword>
<evidence type="ECO:0000256" key="11">
    <source>
        <dbReference type="PROSITE-ProRule" id="PRU00023"/>
    </source>
</evidence>
<dbReference type="SUPFAM" id="SSF57850">
    <property type="entry name" value="RING/U-box"/>
    <property type="match status" value="1"/>
</dbReference>
<dbReference type="InterPro" id="IPR002110">
    <property type="entry name" value="Ankyrin_rpt"/>
</dbReference>
<comment type="pathway">
    <text evidence="2">Protein modification; protein ubiquitination.</text>
</comment>
<evidence type="ECO:0000256" key="7">
    <source>
        <dbReference type="ARBA" id="ARBA00022771"/>
    </source>
</evidence>
<dbReference type="Proteomes" id="UP000245207">
    <property type="component" value="Unassembled WGS sequence"/>
</dbReference>
<dbReference type="SMART" id="SM00184">
    <property type="entry name" value="RING"/>
    <property type="match status" value="1"/>
</dbReference>
<dbReference type="PROSITE" id="PS50297">
    <property type="entry name" value="ANK_REP_REGION"/>
    <property type="match status" value="3"/>
</dbReference>
<organism evidence="14 15">
    <name type="scientific">Artemisia annua</name>
    <name type="common">Sweet wormwood</name>
    <dbReference type="NCBI Taxonomy" id="35608"/>
    <lineage>
        <taxon>Eukaryota</taxon>
        <taxon>Viridiplantae</taxon>
        <taxon>Streptophyta</taxon>
        <taxon>Embryophyta</taxon>
        <taxon>Tracheophyta</taxon>
        <taxon>Spermatophyta</taxon>
        <taxon>Magnoliopsida</taxon>
        <taxon>eudicotyledons</taxon>
        <taxon>Gunneridae</taxon>
        <taxon>Pentapetalae</taxon>
        <taxon>asterids</taxon>
        <taxon>campanulids</taxon>
        <taxon>Asterales</taxon>
        <taxon>Asteraceae</taxon>
        <taxon>Asteroideae</taxon>
        <taxon>Anthemideae</taxon>
        <taxon>Artemisiinae</taxon>
        <taxon>Artemisia</taxon>
    </lineage>
</organism>
<evidence type="ECO:0000256" key="12">
    <source>
        <dbReference type="PROSITE-ProRule" id="PRU00175"/>
    </source>
</evidence>
<dbReference type="PANTHER" id="PTHR24198">
    <property type="entry name" value="ANKYRIN REPEAT AND PROTEIN KINASE DOMAIN-CONTAINING PROTEIN"/>
    <property type="match status" value="1"/>
</dbReference>
<dbReference type="EC" id="2.3.2.27" evidence="3"/>
<keyword evidence="5" id="KW-0479">Metal-binding</keyword>
<dbReference type="GO" id="GO:0061630">
    <property type="term" value="F:ubiquitin protein ligase activity"/>
    <property type="evidence" value="ECO:0007669"/>
    <property type="project" value="UniProtKB-EC"/>
</dbReference>
<dbReference type="InterPro" id="IPR001841">
    <property type="entry name" value="Znf_RING"/>
</dbReference>
<evidence type="ECO:0000259" key="13">
    <source>
        <dbReference type="PROSITE" id="PS50089"/>
    </source>
</evidence>
<evidence type="ECO:0000256" key="1">
    <source>
        <dbReference type="ARBA" id="ARBA00000900"/>
    </source>
</evidence>
<protein>
    <recommendedName>
        <fullName evidence="3">RING-type E3 ubiquitin transferase</fullName>
        <ecNumber evidence="3">2.3.2.27</ecNumber>
    </recommendedName>
</protein>
<dbReference type="GO" id="GO:0008270">
    <property type="term" value="F:zinc ion binding"/>
    <property type="evidence" value="ECO:0007669"/>
    <property type="project" value="UniProtKB-KW"/>
</dbReference>
<evidence type="ECO:0000256" key="10">
    <source>
        <dbReference type="ARBA" id="ARBA00023043"/>
    </source>
</evidence>
<dbReference type="PANTHER" id="PTHR24198:SF165">
    <property type="entry name" value="ANKYRIN REPEAT-CONTAINING PROTEIN-RELATED"/>
    <property type="match status" value="1"/>
</dbReference>
<keyword evidence="15" id="KW-1185">Reference proteome</keyword>
<evidence type="ECO:0000256" key="6">
    <source>
        <dbReference type="ARBA" id="ARBA00022737"/>
    </source>
</evidence>
<proteinExistence type="predicted"/>
<dbReference type="Gene3D" id="1.25.40.20">
    <property type="entry name" value="Ankyrin repeat-containing domain"/>
    <property type="match status" value="2"/>
</dbReference>
<comment type="catalytic activity">
    <reaction evidence="1">
        <text>S-ubiquitinyl-[E2 ubiquitin-conjugating enzyme]-L-cysteine + [acceptor protein]-L-lysine = [E2 ubiquitin-conjugating enzyme]-L-cysteine + N(6)-ubiquitinyl-[acceptor protein]-L-lysine.</text>
        <dbReference type="EC" id="2.3.2.27"/>
    </reaction>
</comment>
<dbReference type="SUPFAM" id="SSF48403">
    <property type="entry name" value="Ankyrin repeat"/>
    <property type="match status" value="1"/>
</dbReference>
<evidence type="ECO:0000313" key="14">
    <source>
        <dbReference type="EMBL" id="PWA37756.1"/>
    </source>
</evidence>
<feature type="repeat" description="ANK" evidence="11">
    <location>
        <begin position="181"/>
        <end position="213"/>
    </location>
</feature>
<dbReference type="PROSITE" id="PS00518">
    <property type="entry name" value="ZF_RING_1"/>
    <property type="match status" value="1"/>
</dbReference>
<dbReference type="STRING" id="35608.A0A2U1KLV0"/>
<dbReference type="InterPro" id="IPR036770">
    <property type="entry name" value="Ankyrin_rpt-contain_sf"/>
</dbReference>
<keyword evidence="10 11" id="KW-0040">ANK repeat</keyword>
<dbReference type="PROSITE" id="PS50089">
    <property type="entry name" value="ZF_RING_2"/>
    <property type="match status" value="1"/>
</dbReference>
<feature type="repeat" description="ANK" evidence="11">
    <location>
        <begin position="117"/>
        <end position="138"/>
    </location>
</feature>
<gene>
    <name evidence="14" type="ORF">CTI12_AA588250</name>
</gene>
<dbReference type="Pfam" id="PF24921">
    <property type="entry name" value="RING_XB3-XBAT31"/>
    <property type="match status" value="1"/>
</dbReference>
<dbReference type="OrthoDB" id="20872at2759"/>
<evidence type="ECO:0000256" key="4">
    <source>
        <dbReference type="ARBA" id="ARBA00022679"/>
    </source>
</evidence>
<dbReference type="InterPro" id="IPR056760">
    <property type="entry name" value="RING_XB3-like"/>
</dbReference>
<comment type="caution">
    <text evidence="14">The sequence shown here is derived from an EMBL/GenBank/DDBJ whole genome shotgun (WGS) entry which is preliminary data.</text>
</comment>
<keyword evidence="6" id="KW-0677">Repeat</keyword>
<keyword evidence="4" id="KW-0808">Transferase</keyword>
<evidence type="ECO:0000256" key="9">
    <source>
        <dbReference type="ARBA" id="ARBA00022833"/>
    </source>
</evidence>
<reference evidence="14 15" key="1">
    <citation type="journal article" date="2018" name="Mol. Plant">
        <title>The genome of Artemisia annua provides insight into the evolution of Asteraceae family and artemisinin biosynthesis.</title>
        <authorList>
            <person name="Shen Q."/>
            <person name="Zhang L."/>
            <person name="Liao Z."/>
            <person name="Wang S."/>
            <person name="Yan T."/>
            <person name="Shi P."/>
            <person name="Liu M."/>
            <person name="Fu X."/>
            <person name="Pan Q."/>
            <person name="Wang Y."/>
            <person name="Lv Z."/>
            <person name="Lu X."/>
            <person name="Zhang F."/>
            <person name="Jiang W."/>
            <person name="Ma Y."/>
            <person name="Chen M."/>
            <person name="Hao X."/>
            <person name="Li L."/>
            <person name="Tang Y."/>
            <person name="Lv G."/>
            <person name="Zhou Y."/>
            <person name="Sun X."/>
            <person name="Brodelius P.E."/>
            <person name="Rose J.K.C."/>
            <person name="Tang K."/>
        </authorList>
    </citation>
    <scope>NUCLEOTIDE SEQUENCE [LARGE SCALE GENOMIC DNA]</scope>
    <source>
        <strain evidence="15">cv. Huhao1</strain>
        <tissue evidence="14">Leaf</tissue>
    </source>
</reference>
<feature type="repeat" description="ANK" evidence="11">
    <location>
        <begin position="83"/>
        <end position="115"/>
    </location>
</feature>
<dbReference type="AlphaFoldDB" id="A0A2U1KLV0"/>
<feature type="repeat" description="ANK" evidence="11">
    <location>
        <begin position="50"/>
        <end position="82"/>
    </location>
</feature>
<sequence length="400" mass="43690">MGYLSFVGNSFGCSASGERLVSAARDGDFQEAKALLEYNPRLVKYSTFGGRNSPLHHSAAQGHHEIVSLLIESGVDINIRNYRGQTALMQACQYGHWEVVLTLVLSKANIHKMDFINGGTAFHLAALNGHSRCIRILLADYIPSISRFYKLIKKRSRIEESISESSDGYSLYEIINKPADGGVTALHMAALNGHVDSLHLLLDLGACINEITVDDGTTIDLIGSNCTDPCAVCLENKCTVTASGCLHELCTRCALYLCSTSNTTTKPNGPPGSIPCPLCRHGIVSFKKLSTTKPLVKTLKPRTSLSCCPCSSMPKNEIKTKRETTPLCSPKPASCSFSTQKFPSLKLETNLCTKGTDTISSLVKRSQFAKYSRSSFRKSISQTKSRRSWLCSLNQSTDSW</sequence>
<name>A0A2U1KLV0_ARTAN</name>
<dbReference type="PROSITE" id="PS50088">
    <property type="entry name" value="ANK_REPEAT"/>
    <property type="match status" value="4"/>
</dbReference>
<dbReference type="Pfam" id="PF00023">
    <property type="entry name" value="Ank"/>
    <property type="match status" value="2"/>
</dbReference>
<dbReference type="InterPro" id="IPR013083">
    <property type="entry name" value="Znf_RING/FYVE/PHD"/>
</dbReference>
<keyword evidence="8" id="KW-0833">Ubl conjugation pathway</keyword>
<keyword evidence="7 12" id="KW-0863">Zinc-finger</keyword>